<dbReference type="SUPFAM" id="SSF48452">
    <property type="entry name" value="TPR-like"/>
    <property type="match status" value="1"/>
</dbReference>
<dbReference type="InterPro" id="IPR000157">
    <property type="entry name" value="TIR_dom"/>
</dbReference>
<dbReference type="Gene3D" id="3.40.50.10140">
    <property type="entry name" value="Toll/interleukin-1 receptor homology (TIR) domain"/>
    <property type="match status" value="1"/>
</dbReference>
<accession>A0ABM0M0X0</accession>
<evidence type="ECO:0000313" key="5">
    <source>
        <dbReference type="RefSeq" id="XP_006813661.1"/>
    </source>
</evidence>
<dbReference type="Pfam" id="PF01582">
    <property type="entry name" value="TIR"/>
    <property type="match status" value="1"/>
</dbReference>
<dbReference type="Proteomes" id="UP000694865">
    <property type="component" value="Unplaced"/>
</dbReference>
<feature type="region of interest" description="Disordered" evidence="2">
    <location>
        <begin position="585"/>
        <end position="606"/>
    </location>
</feature>
<dbReference type="PANTHER" id="PTHR16253:SF0">
    <property type="entry name" value="TETRATRICOPEPTIDE REPEAT PROTEIN 22"/>
    <property type="match status" value="1"/>
</dbReference>
<dbReference type="Gene3D" id="1.25.40.10">
    <property type="entry name" value="Tetratricopeptide repeat domain"/>
    <property type="match status" value="1"/>
</dbReference>
<dbReference type="InterPro" id="IPR035897">
    <property type="entry name" value="Toll_tir_struct_dom_sf"/>
</dbReference>
<feature type="compositionally biased region" description="Polar residues" evidence="2">
    <location>
        <begin position="593"/>
        <end position="605"/>
    </location>
</feature>
<dbReference type="SMART" id="SM00255">
    <property type="entry name" value="TIR"/>
    <property type="match status" value="1"/>
</dbReference>
<evidence type="ECO:0000259" key="3">
    <source>
        <dbReference type="PROSITE" id="PS50104"/>
    </source>
</evidence>
<dbReference type="RefSeq" id="XP_006813661.1">
    <property type="nucleotide sequence ID" value="XM_006813598.1"/>
</dbReference>
<evidence type="ECO:0000256" key="1">
    <source>
        <dbReference type="PROSITE-ProRule" id="PRU00339"/>
    </source>
</evidence>
<keyword evidence="4" id="KW-1185">Reference proteome</keyword>
<dbReference type="InterPro" id="IPR011990">
    <property type="entry name" value="TPR-like_helical_dom_sf"/>
</dbReference>
<proteinExistence type="predicted"/>
<dbReference type="PROSITE" id="PS50104">
    <property type="entry name" value="TIR"/>
    <property type="match status" value="1"/>
</dbReference>
<dbReference type="PROSITE" id="PS50005">
    <property type="entry name" value="TPR"/>
    <property type="match status" value="1"/>
</dbReference>
<keyword evidence="1" id="KW-0802">TPR repeat</keyword>
<protein>
    <submittedName>
        <fullName evidence="5">Uncharacterized protein LOC102804436</fullName>
    </submittedName>
</protein>
<sequence length="870" mass="99747">MAGDDHEKNTVLQFSEILEEHGITRFSKLFINKDHKTTRQCHQLKRRYKFLNRLLEDGCSSHHQTVSLNLLLAACAAQLTHDPDIGNDGVEDHLLNVLKRDPDNINALVDLFYFYGSTQEHDEKKECEDKLIKLLANENIVLLKVKSQAERAYALAYDDHCGGTKSLQRYEESTLLYSQALSQLESCGLEDKSSWYYIMGENCRRSYNIMTKEEQSVKVEMYDNAAKYYYSALNGSTKLQCDTWAALGLLFCKKPKLSKGTRYPPFIGECPDLKYFYNEKCLKCFEKALDLCRDIIPVKILADYGSQCYRLGNKHAALMKLDQVIQNEPDNPRSWFAYSARSKIYRQSYKEAAERFQKLHDSPPDISLLKKAKSDSDKCLRLNESPQEYANLGEIHYLIAVDASGNVCDRQELKKALRCFLQAEECQDGADRPDLHQRRGLCLVSLGQNRKAIECFKRAVECEHNKNYNKNFVHLMKTFFKEYRHEGGKEKYMLSEIAYWFRYGIDKYVINVDVFTTGGISYAQELLQLGEHLQNNQKFIYARRCFNILKKDPDVEIKNKALKLLLQIKNGTSVVTNREPAHVESVDEADTVDGQNNPVSNVDDTQTLRKPENCTLKTEQDNEPDAEALSVNSHMDSSGSSLISTEKIRNDIKSEDSVSISDLSVATGNKKVLLSVTEDVDSNNFIYKAPDGTEHIKTNICPDTISQILSQIEKEYPEKINIPPAPKDAKNKHGKKYDFFAVFSEGDDADWVWYTLLPKLEKELELKGCITQRDCTPGKNKLENIIDAIENSVFVIFILTPAFFNCLQHCVCALKQTLATEEYQIIPIRKQNYDTSMKTAKLLKAIEHVEFCKHYDWQQIEQALREGLEN</sequence>
<dbReference type="SMART" id="SM00028">
    <property type="entry name" value="TPR"/>
    <property type="match status" value="2"/>
</dbReference>
<dbReference type="PANTHER" id="PTHR16253">
    <property type="entry name" value="TETRATRICOPEPTIDE REPEAT PROTEIN 22"/>
    <property type="match status" value="1"/>
</dbReference>
<gene>
    <name evidence="5" type="primary">LOC102804436</name>
</gene>
<evidence type="ECO:0000313" key="4">
    <source>
        <dbReference type="Proteomes" id="UP000694865"/>
    </source>
</evidence>
<dbReference type="SUPFAM" id="SSF52200">
    <property type="entry name" value="Toll/Interleukin receptor TIR domain"/>
    <property type="match status" value="1"/>
</dbReference>
<dbReference type="GeneID" id="102804436"/>
<name>A0ABM0M0X0_SACKO</name>
<dbReference type="InterPro" id="IPR019734">
    <property type="entry name" value="TPR_rpt"/>
</dbReference>
<organism evidence="4 5">
    <name type="scientific">Saccoglossus kowalevskii</name>
    <name type="common">Acorn worm</name>
    <dbReference type="NCBI Taxonomy" id="10224"/>
    <lineage>
        <taxon>Eukaryota</taxon>
        <taxon>Metazoa</taxon>
        <taxon>Hemichordata</taxon>
        <taxon>Enteropneusta</taxon>
        <taxon>Harrimaniidae</taxon>
        <taxon>Saccoglossus</taxon>
    </lineage>
</organism>
<feature type="domain" description="TIR" evidence="3">
    <location>
        <begin position="735"/>
        <end position="864"/>
    </location>
</feature>
<dbReference type="InterPro" id="IPR042342">
    <property type="entry name" value="TTC22"/>
</dbReference>
<reference evidence="5" key="1">
    <citation type="submission" date="2025-08" db="UniProtKB">
        <authorList>
            <consortium name="RefSeq"/>
        </authorList>
    </citation>
    <scope>IDENTIFICATION</scope>
    <source>
        <tissue evidence="5">Testes</tissue>
    </source>
</reference>
<feature type="repeat" description="TPR" evidence="1">
    <location>
        <begin position="433"/>
        <end position="466"/>
    </location>
</feature>
<evidence type="ECO:0000256" key="2">
    <source>
        <dbReference type="SAM" id="MobiDB-lite"/>
    </source>
</evidence>